<comment type="caution">
    <text evidence="1">The sequence shown here is derived from an EMBL/GenBank/DDBJ whole genome shotgun (WGS) entry which is preliminary data.</text>
</comment>
<sequence length="46" mass="5404">MAKEFLTVYHRFSGNTTVLRRKNVTVGTTVVDDIFRVAEYLRKNQE</sequence>
<accession>C6LJC6</accession>
<evidence type="ECO:0000313" key="1">
    <source>
        <dbReference type="EMBL" id="EET59239.1"/>
    </source>
</evidence>
<name>C6LJC6_9FIRM</name>
<protein>
    <submittedName>
        <fullName evidence="1">Uncharacterized protein</fullName>
    </submittedName>
</protein>
<keyword evidence="2" id="KW-1185">Reference proteome</keyword>
<dbReference type="Proteomes" id="UP000005561">
    <property type="component" value="Unassembled WGS sequence"/>
</dbReference>
<proteinExistence type="predicted"/>
<evidence type="ECO:0000313" key="2">
    <source>
        <dbReference type="Proteomes" id="UP000005561"/>
    </source>
</evidence>
<gene>
    <name evidence="1" type="ORF">BRYFOR_08761</name>
</gene>
<organism evidence="1 2">
    <name type="scientific">Marvinbryantia formatexigens DSM 14469</name>
    <dbReference type="NCBI Taxonomy" id="478749"/>
    <lineage>
        <taxon>Bacteria</taxon>
        <taxon>Bacillati</taxon>
        <taxon>Bacillota</taxon>
        <taxon>Clostridia</taxon>
        <taxon>Lachnospirales</taxon>
        <taxon>Lachnospiraceae</taxon>
        <taxon>Marvinbryantia</taxon>
    </lineage>
</organism>
<dbReference type="EMBL" id="ACCL02000020">
    <property type="protein sequence ID" value="EET59239.1"/>
    <property type="molecule type" value="Genomic_DNA"/>
</dbReference>
<dbReference type="AlphaFoldDB" id="C6LJC6"/>
<reference evidence="1" key="1">
    <citation type="submission" date="2009-07" db="EMBL/GenBank/DDBJ databases">
        <authorList>
            <person name="Weinstock G."/>
            <person name="Sodergren E."/>
            <person name="Clifton S."/>
            <person name="Fulton L."/>
            <person name="Fulton B."/>
            <person name="Courtney L."/>
            <person name="Fronick C."/>
            <person name="Harrison M."/>
            <person name="Strong C."/>
            <person name="Farmer C."/>
            <person name="Delahaunty K."/>
            <person name="Markovic C."/>
            <person name="Hall O."/>
            <person name="Minx P."/>
            <person name="Tomlinson C."/>
            <person name="Mitreva M."/>
            <person name="Nelson J."/>
            <person name="Hou S."/>
            <person name="Wollam A."/>
            <person name="Pepin K.H."/>
            <person name="Johnson M."/>
            <person name="Bhonagiri V."/>
            <person name="Nash W.E."/>
            <person name="Warren W."/>
            <person name="Chinwalla A."/>
            <person name="Mardis E.R."/>
            <person name="Wilson R.K."/>
        </authorList>
    </citation>
    <scope>NUCLEOTIDE SEQUENCE [LARGE SCALE GENOMIC DNA]</scope>
    <source>
        <strain evidence="1">DSM 14469</strain>
    </source>
</reference>